<keyword evidence="6" id="KW-0479">Metal-binding</keyword>
<keyword evidence="5" id="KW-0325">Glycoprotein</keyword>
<keyword evidence="6" id="KW-0458">Lysosome</keyword>
<dbReference type="InterPro" id="IPR012251">
    <property type="entry name" value="GlcNAc_6-SO4ase"/>
</dbReference>
<dbReference type="GO" id="GO:0030201">
    <property type="term" value="P:heparan sulfate proteoglycan metabolic process"/>
    <property type="evidence" value="ECO:0007669"/>
    <property type="project" value="TreeGrafter"/>
</dbReference>
<evidence type="ECO:0000259" key="9">
    <source>
        <dbReference type="Pfam" id="PF00884"/>
    </source>
</evidence>
<organism evidence="10 11">
    <name type="scientific">Eptatretus burgeri</name>
    <name type="common">Inshore hagfish</name>
    <dbReference type="NCBI Taxonomy" id="7764"/>
    <lineage>
        <taxon>Eukaryota</taxon>
        <taxon>Metazoa</taxon>
        <taxon>Chordata</taxon>
        <taxon>Craniata</taxon>
        <taxon>Vertebrata</taxon>
        <taxon>Cyclostomata</taxon>
        <taxon>Myxini</taxon>
        <taxon>Myxiniformes</taxon>
        <taxon>Myxinidae</taxon>
        <taxon>Eptatretinae</taxon>
        <taxon>Eptatretus</taxon>
    </lineage>
</organism>
<dbReference type="EC" id="3.1.6.14" evidence="6"/>
<dbReference type="OMA" id="YWDILIG"/>
<reference evidence="10" key="1">
    <citation type="submission" date="2025-08" db="UniProtKB">
        <authorList>
            <consortium name="Ensembl"/>
        </authorList>
    </citation>
    <scope>IDENTIFICATION</scope>
</reference>
<sequence>MSFPWCSSLFWTILWLFICGSVLAVSARDQHKPQRSVLRRTHLRQPNVLLVLTDGSGWSMDAMKKTRQLMEEGGARFPNAFVTTPICCPSRSSILTGKYTHNHNVYTNNENCSSRAWQVMHESQTFAVHMQNAGYSTGFFGKYLNEYNGSYVPQGWRHWLSQVRNSRFYNYTLNRNGVREQHGFDYSKDYLTDLITNESINFFHHSRRVYPTQPILMVLSHVAPHGPEDVAPQYSTRFPNISSHIAPNHDKHWILRHVGLMLPIHMNFTNLLHRRRLQTLLSVDDSVYRLEHAGELENTFVVYTSDHGYHLGQFGLVKGKSMPYEFDIRVPLYVRGPGVLPGSIALNIDLAPTLLDMAGPACSIRYGWAFFAQPAEITSSAWRVRCHTKNIHKLKD</sequence>
<feature type="chain" id="PRO_5034775129" description="N-acetylglucosamine-6-sulfatase" evidence="8">
    <location>
        <begin position="25"/>
        <end position="396"/>
    </location>
</feature>
<accession>A0A8C4Q0J6</accession>
<feature type="signal peptide" evidence="8">
    <location>
        <begin position="1"/>
        <end position="24"/>
    </location>
</feature>
<protein>
    <recommendedName>
        <fullName evidence="6">N-acetylglucosamine-6-sulfatase</fullName>
        <ecNumber evidence="6">3.1.6.14</ecNumber>
    </recommendedName>
    <alternativeName>
        <fullName evidence="6">Glucosamine-6-sulfatase</fullName>
    </alternativeName>
</protein>
<evidence type="ECO:0000256" key="8">
    <source>
        <dbReference type="SAM" id="SignalP"/>
    </source>
</evidence>
<dbReference type="SUPFAM" id="SSF53649">
    <property type="entry name" value="Alkaline phosphatase-like"/>
    <property type="match status" value="1"/>
</dbReference>
<dbReference type="GO" id="GO:0040037">
    <property type="term" value="P:negative regulation of fibroblast growth factor receptor signaling pathway"/>
    <property type="evidence" value="ECO:0007669"/>
    <property type="project" value="TreeGrafter"/>
</dbReference>
<evidence type="ECO:0000313" key="11">
    <source>
        <dbReference type="Proteomes" id="UP000694388"/>
    </source>
</evidence>
<dbReference type="GO" id="GO:0005539">
    <property type="term" value="F:glycosaminoglycan binding"/>
    <property type="evidence" value="ECO:0007669"/>
    <property type="project" value="TreeGrafter"/>
</dbReference>
<evidence type="ECO:0000256" key="4">
    <source>
        <dbReference type="ARBA" id="ARBA00022801"/>
    </source>
</evidence>
<evidence type="ECO:0000256" key="1">
    <source>
        <dbReference type="ARBA" id="ARBA00001913"/>
    </source>
</evidence>
<evidence type="ECO:0000256" key="3">
    <source>
        <dbReference type="ARBA" id="ARBA00022729"/>
    </source>
</evidence>
<reference evidence="10" key="2">
    <citation type="submission" date="2025-09" db="UniProtKB">
        <authorList>
            <consortium name="Ensembl"/>
        </authorList>
    </citation>
    <scope>IDENTIFICATION</scope>
</reference>
<dbReference type="PANTHER" id="PTHR43108:SF16">
    <property type="entry name" value="EXTRACELLULAR SULFATASE SULF-1 HOMOLOG"/>
    <property type="match status" value="1"/>
</dbReference>
<comment type="catalytic activity">
    <reaction evidence="6">
        <text>Hydrolysis of the 6-sulfate groups of the N-acetyl-D-glucosamine 6-sulfate units of heparan sulfate and keratan sulfate.</text>
        <dbReference type="EC" id="3.1.6.14"/>
    </reaction>
</comment>
<dbReference type="GO" id="GO:0005764">
    <property type="term" value="C:lysosome"/>
    <property type="evidence" value="ECO:0007669"/>
    <property type="project" value="UniProtKB-SubCell"/>
</dbReference>
<evidence type="ECO:0000256" key="6">
    <source>
        <dbReference type="PIRNR" id="PIRNR036666"/>
    </source>
</evidence>
<comment type="cofactor">
    <cofactor evidence="1 6">
        <name>Ca(2+)</name>
        <dbReference type="ChEBI" id="CHEBI:29108"/>
    </cofactor>
</comment>
<dbReference type="InterPro" id="IPR024607">
    <property type="entry name" value="Sulfatase_CS"/>
</dbReference>
<dbReference type="InterPro" id="IPR000917">
    <property type="entry name" value="Sulfatase_N"/>
</dbReference>
<comment type="similarity">
    <text evidence="2 6">Belongs to the sulfatase family.</text>
</comment>
<keyword evidence="4 6" id="KW-0378">Hydrolase</keyword>
<evidence type="ECO:0000256" key="7">
    <source>
        <dbReference type="PIRSR" id="PIRSR036666-50"/>
    </source>
</evidence>
<keyword evidence="11" id="KW-1185">Reference proteome</keyword>
<evidence type="ECO:0000256" key="5">
    <source>
        <dbReference type="ARBA" id="ARBA00023180"/>
    </source>
</evidence>
<name>A0A8C4Q0J6_EPTBU</name>
<dbReference type="GO" id="GO:0005783">
    <property type="term" value="C:endoplasmic reticulum"/>
    <property type="evidence" value="ECO:0007669"/>
    <property type="project" value="TreeGrafter"/>
</dbReference>
<dbReference type="PIRSF" id="PIRSF036666">
    <property type="entry name" value="G6S"/>
    <property type="match status" value="1"/>
</dbReference>
<dbReference type="GeneTree" id="ENSGT00940000157544"/>
<dbReference type="GO" id="GO:0005886">
    <property type="term" value="C:plasma membrane"/>
    <property type="evidence" value="ECO:0007669"/>
    <property type="project" value="TreeGrafter"/>
</dbReference>
<dbReference type="GO" id="GO:0009986">
    <property type="term" value="C:cell surface"/>
    <property type="evidence" value="ECO:0007669"/>
    <property type="project" value="TreeGrafter"/>
</dbReference>
<dbReference type="GO" id="GO:0010575">
    <property type="term" value="P:positive regulation of vascular endothelial growth factor production"/>
    <property type="evidence" value="ECO:0007669"/>
    <property type="project" value="TreeGrafter"/>
</dbReference>
<dbReference type="Ensembl" id="ENSEBUT00000008613.1">
    <property type="protein sequence ID" value="ENSEBUP00000008120.1"/>
    <property type="gene ID" value="ENSEBUG00000005276.1"/>
</dbReference>
<dbReference type="Proteomes" id="UP000694388">
    <property type="component" value="Unplaced"/>
</dbReference>
<comment type="subcellular location">
    <subcellularLocation>
        <location evidence="6">Lysosome</location>
    </subcellularLocation>
</comment>
<dbReference type="GO" id="GO:0030177">
    <property type="term" value="P:positive regulation of Wnt signaling pathway"/>
    <property type="evidence" value="ECO:0007669"/>
    <property type="project" value="TreeGrafter"/>
</dbReference>
<dbReference type="PANTHER" id="PTHR43108">
    <property type="entry name" value="N-ACETYLGLUCOSAMINE-6-SULFATASE FAMILY MEMBER"/>
    <property type="match status" value="1"/>
</dbReference>
<dbReference type="Pfam" id="PF00884">
    <property type="entry name" value="Sulfatase"/>
    <property type="match status" value="1"/>
</dbReference>
<dbReference type="Gene3D" id="3.40.720.10">
    <property type="entry name" value="Alkaline Phosphatase, subunit A"/>
    <property type="match status" value="1"/>
</dbReference>
<keyword evidence="6" id="KW-0106">Calcium</keyword>
<dbReference type="CDD" id="cd16147">
    <property type="entry name" value="G6S"/>
    <property type="match status" value="1"/>
</dbReference>
<dbReference type="GO" id="GO:0008449">
    <property type="term" value="F:N-acetylglucosamine-6-sulfatase activity"/>
    <property type="evidence" value="ECO:0007669"/>
    <property type="project" value="UniProtKB-UniRule"/>
</dbReference>
<dbReference type="GO" id="GO:0030203">
    <property type="term" value="P:glycosaminoglycan metabolic process"/>
    <property type="evidence" value="ECO:0007669"/>
    <property type="project" value="InterPro"/>
</dbReference>
<evidence type="ECO:0000256" key="2">
    <source>
        <dbReference type="ARBA" id="ARBA00008779"/>
    </source>
</evidence>
<feature type="modified residue" description="3-oxoalanine (Cys)" evidence="7">
    <location>
        <position position="87"/>
    </location>
</feature>
<dbReference type="PROSITE" id="PS00523">
    <property type="entry name" value="SULFATASE_1"/>
    <property type="match status" value="1"/>
</dbReference>
<feature type="domain" description="Sulfatase N-terminal" evidence="9">
    <location>
        <begin position="46"/>
        <end position="359"/>
    </location>
</feature>
<dbReference type="AlphaFoldDB" id="A0A8C4Q0J6"/>
<comment type="PTM">
    <text evidence="7">The conversion to 3-oxoalanine (also known as C-formylglycine, FGly), of a serine or cysteine residue in prokaryotes and of a cysteine residue in eukaryotes, is critical for catalytic activity.</text>
</comment>
<proteinExistence type="inferred from homology"/>
<dbReference type="InterPro" id="IPR017850">
    <property type="entry name" value="Alkaline_phosphatase_core_sf"/>
</dbReference>
<keyword evidence="3 8" id="KW-0732">Signal</keyword>
<evidence type="ECO:0000313" key="10">
    <source>
        <dbReference type="Ensembl" id="ENSEBUP00000008120.1"/>
    </source>
</evidence>
<dbReference type="GO" id="GO:0046872">
    <property type="term" value="F:metal ion binding"/>
    <property type="evidence" value="ECO:0007669"/>
    <property type="project" value="UniProtKB-UniRule"/>
</dbReference>